<comment type="caution">
    <text evidence="7">The sequence shown here is derived from an EMBL/GenBank/DDBJ whole genome shotgun (WGS) entry which is preliminary data.</text>
</comment>
<dbReference type="PANTHER" id="PTHR31744:SF104">
    <property type="entry name" value="NAC DOMAIN-CONTAINING PROTEIN 100"/>
    <property type="match status" value="1"/>
</dbReference>
<evidence type="ECO:0000313" key="8">
    <source>
        <dbReference type="Proteomes" id="UP001293593"/>
    </source>
</evidence>
<proteinExistence type="predicted"/>
<keyword evidence="2" id="KW-0238">DNA-binding</keyword>
<dbReference type="FunFam" id="2.170.150.80:FF:000006">
    <property type="entry name" value="NAC domain-containing protein 100-like"/>
    <property type="match status" value="1"/>
</dbReference>
<organism evidence="7 8">
    <name type="scientific">Acacia crassicarpa</name>
    <name type="common">northern wattle</name>
    <dbReference type="NCBI Taxonomy" id="499986"/>
    <lineage>
        <taxon>Eukaryota</taxon>
        <taxon>Viridiplantae</taxon>
        <taxon>Streptophyta</taxon>
        <taxon>Embryophyta</taxon>
        <taxon>Tracheophyta</taxon>
        <taxon>Spermatophyta</taxon>
        <taxon>Magnoliopsida</taxon>
        <taxon>eudicotyledons</taxon>
        <taxon>Gunneridae</taxon>
        <taxon>Pentapetalae</taxon>
        <taxon>rosids</taxon>
        <taxon>fabids</taxon>
        <taxon>Fabales</taxon>
        <taxon>Fabaceae</taxon>
        <taxon>Caesalpinioideae</taxon>
        <taxon>mimosoid clade</taxon>
        <taxon>Acacieae</taxon>
        <taxon>Acacia</taxon>
    </lineage>
</organism>
<dbReference type="Pfam" id="PF02365">
    <property type="entry name" value="NAM"/>
    <property type="match status" value="1"/>
</dbReference>
<dbReference type="PROSITE" id="PS51005">
    <property type="entry name" value="NAC"/>
    <property type="match status" value="1"/>
</dbReference>
<reference evidence="7" key="1">
    <citation type="submission" date="2023-10" db="EMBL/GenBank/DDBJ databases">
        <title>Chromosome-level genome of the transformable northern wattle, Acacia crassicarpa.</title>
        <authorList>
            <person name="Massaro I."/>
            <person name="Sinha N.R."/>
            <person name="Poethig S."/>
            <person name="Leichty A.R."/>
        </authorList>
    </citation>
    <scope>NUCLEOTIDE SEQUENCE</scope>
    <source>
        <strain evidence="7">Acra3RX</strain>
        <tissue evidence="7">Leaf</tissue>
    </source>
</reference>
<feature type="region of interest" description="Disordered" evidence="5">
    <location>
        <begin position="1"/>
        <end position="21"/>
    </location>
</feature>
<evidence type="ECO:0000259" key="6">
    <source>
        <dbReference type="PROSITE" id="PS51005"/>
    </source>
</evidence>
<evidence type="ECO:0000256" key="1">
    <source>
        <dbReference type="ARBA" id="ARBA00023015"/>
    </source>
</evidence>
<dbReference type="GO" id="GO:0006355">
    <property type="term" value="P:regulation of DNA-templated transcription"/>
    <property type="evidence" value="ECO:0007669"/>
    <property type="project" value="InterPro"/>
</dbReference>
<evidence type="ECO:0000256" key="3">
    <source>
        <dbReference type="ARBA" id="ARBA00023163"/>
    </source>
</evidence>
<evidence type="ECO:0000313" key="7">
    <source>
        <dbReference type="EMBL" id="KAK4264179.1"/>
    </source>
</evidence>
<evidence type="ECO:0000256" key="2">
    <source>
        <dbReference type="ARBA" id="ARBA00023125"/>
    </source>
</evidence>
<gene>
    <name evidence="7" type="ORF">QN277_025388</name>
</gene>
<feature type="domain" description="NAC" evidence="6">
    <location>
        <begin position="17"/>
        <end position="167"/>
    </location>
</feature>
<protein>
    <recommendedName>
        <fullName evidence="6">NAC domain-containing protein</fullName>
    </recommendedName>
</protein>
<dbReference type="EMBL" id="JAWXYG010000008">
    <property type="protein sequence ID" value="KAK4264179.1"/>
    <property type="molecule type" value="Genomic_DNA"/>
</dbReference>
<sequence length="205" mass="23716">MENISVLSNREEGQINSPPGYRFHPRDEELLTYFLYKKTNIAEFSAKEIAEVDIQKFEPWDLPWEAKMGDDEWYFFCLRNRKYQNGFRTNRATEAGYWKSTGRDGEILREKSLIGKKKTLVFYMGRPPTGAKTNWVMHEYRLGGNLSVHNSPTPAENEWVICRVFETISRGKRTHISDIKRLDGSSPVPPSPPVVPDYLPETNGP</sequence>
<dbReference type="InterPro" id="IPR036093">
    <property type="entry name" value="NAC_dom_sf"/>
</dbReference>
<dbReference type="Proteomes" id="UP001293593">
    <property type="component" value="Unassembled WGS sequence"/>
</dbReference>
<keyword evidence="8" id="KW-1185">Reference proteome</keyword>
<keyword evidence="4" id="KW-0539">Nucleus</keyword>
<name>A0AAE1J9Q1_9FABA</name>
<dbReference type="Gene3D" id="2.170.150.80">
    <property type="entry name" value="NAC domain"/>
    <property type="match status" value="1"/>
</dbReference>
<accession>A0AAE1J9Q1</accession>
<keyword evidence="1" id="KW-0805">Transcription regulation</keyword>
<dbReference type="InterPro" id="IPR003441">
    <property type="entry name" value="NAC-dom"/>
</dbReference>
<dbReference type="SUPFAM" id="SSF101941">
    <property type="entry name" value="NAC domain"/>
    <property type="match status" value="1"/>
</dbReference>
<feature type="region of interest" description="Disordered" evidence="5">
    <location>
        <begin position="176"/>
        <end position="205"/>
    </location>
</feature>
<evidence type="ECO:0000256" key="5">
    <source>
        <dbReference type="SAM" id="MobiDB-lite"/>
    </source>
</evidence>
<evidence type="ECO:0000256" key="4">
    <source>
        <dbReference type="ARBA" id="ARBA00023242"/>
    </source>
</evidence>
<dbReference type="GO" id="GO:0000976">
    <property type="term" value="F:transcription cis-regulatory region binding"/>
    <property type="evidence" value="ECO:0007669"/>
    <property type="project" value="UniProtKB-ARBA"/>
</dbReference>
<dbReference type="AlphaFoldDB" id="A0AAE1J9Q1"/>
<keyword evidence="3" id="KW-0804">Transcription</keyword>
<dbReference type="PANTHER" id="PTHR31744">
    <property type="entry name" value="PROTEIN CUP-SHAPED COTYLEDON 2-RELATED"/>
    <property type="match status" value="1"/>
</dbReference>